<evidence type="ECO:0000256" key="8">
    <source>
        <dbReference type="SAM" id="MobiDB-lite"/>
    </source>
</evidence>
<evidence type="ECO:0000313" key="11">
    <source>
        <dbReference type="Proteomes" id="UP000027920"/>
    </source>
</evidence>
<dbReference type="GeneID" id="25286167"/>
<evidence type="ECO:0000256" key="6">
    <source>
        <dbReference type="ARBA" id="ARBA00023136"/>
    </source>
</evidence>
<name>A0A072PBC7_9EURO</name>
<dbReference type="HOGENOM" id="CLU_004790_4_1_1"/>
<dbReference type="RefSeq" id="XP_013255440.1">
    <property type="nucleotide sequence ID" value="XM_013399986.1"/>
</dbReference>
<dbReference type="SUPFAM" id="SSF103473">
    <property type="entry name" value="MFS general substrate transporter"/>
    <property type="match status" value="1"/>
</dbReference>
<evidence type="ECO:0000256" key="3">
    <source>
        <dbReference type="ARBA" id="ARBA00022448"/>
    </source>
</evidence>
<evidence type="ECO:0000313" key="10">
    <source>
        <dbReference type="EMBL" id="KEF52850.1"/>
    </source>
</evidence>
<evidence type="ECO:0000256" key="1">
    <source>
        <dbReference type="ARBA" id="ARBA00004141"/>
    </source>
</evidence>
<dbReference type="Gene3D" id="1.20.1250.20">
    <property type="entry name" value="MFS general substrate transporter like domains"/>
    <property type="match status" value="1"/>
</dbReference>
<comment type="subcellular location">
    <subcellularLocation>
        <location evidence="1 7">Membrane</location>
        <topology evidence="1 7">Multi-pass membrane protein</topology>
    </subcellularLocation>
</comment>
<sequence>MSSGVAPVEAAEAPKAYVLPAEKDVIGEKQGLDLKASAQASDSDEPADDILVGPNGEQYPTKEELQTLRRTHGHVPMILYSIAFVELCERFAYYGTTQVFNNYINWPLPPGSKTGEAGTDGQAGALGKGTQAATALILFNSFWSYIMPMLGGYVADTYWGRYKTINFAIIIATLGHIIIVISAVPGVIEKSNTALGVFCLGLIFFGIGVGFFKCNISPLIAEQYESMYPRATIFVEKSGERVIHDPGLTISRIYMRYYFFINVGALAGQISMVYAEKYVGFWLSFLLPTVLFLFTPIVMIWCRNKYVRRPPTGDVLYKAVRLIGFAMRGHWTFNLKALVARLKSDELWERAKPSRVANKPKFMTFDDAWVDEVRRGLSACGVFVFLPMYWLVYNQMTNNLVTQAGTMKLDGVPNDVVNNLDPFALLIFIPILDKLVYPAMAKRGWRFTPIKRITAGFAFGCVSMVISAIIQHFIYVKSPCGNHATDGDCIAELGPPDLSVWIQTPAYVIIALSEIFANITSLEYAFTKAPKNMRSFVTGLYWFTNAFSSAIGQAFVPLSKDPLFTWLYTSIACISFVGMVAFWFTFRELDKAEDELNALPESTYQGRKGSIVDVEALQARQIEQDKIRKAQGLKK</sequence>
<dbReference type="FunFam" id="1.20.1250.20:FF:000085">
    <property type="entry name" value="MFS peptide transporter Ptr2"/>
    <property type="match status" value="1"/>
</dbReference>
<feature type="transmembrane region" description="Helical" evidence="9">
    <location>
        <begin position="135"/>
        <end position="155"/>
    </location>
</feature>
<feature type="transmembrane region" description="Helical" evidence="9">
    <location>
        <begin position="167"/>
        <end position="188"/>
    </location>
</feature>
<feature type="transmembrane region" description="Helical" evidence="9">
    <location>
        <begin position="453"/>
        <end position="474"/>
    </location>
</feature>
<comment type="caution">
    <text evidence="10">The sequence shown here is derived from an EMBL/GenBank/DDBJ whole genome shotgun (WGS) entry which is preliminary data.</text>
</comment>
<evidence type="ECO:0000256" key="7">
    <source>
        <dbReference type="RuleBase" id="RU003755"/>
    </source>
</evidence>
<feature type="transmembrane region" description="Helical" evidence="9">
    <location>
        <begin position="376"/>
        <end position="393"/>
    </location>
</feature>
<feature type="transmembrane region" description="Helical" evidence="9">
    <location>
        <begin position="539"/>
        <end position="558"/>
    </location>
</feature>
<keyword evidence="4 7" id="KW-0812">Transmembrane</keyword>
<dbReference type="InterPro" id="IPR000109">
    <property type="entry name" value="POT_fam"/>
</dbReference>
<evidence type="ECO:0000256" key="2">
    <source>
        <dbReference type="ARBA" id="ARBA00005982"/>
    </source>
</evidence>
<reference evidence="10 11" key="1">
    <citation type="submission" date="2013-03" db="EMBL/GenBank/DDBJ databases">
        <title>The Genome Sequence of Exophiala aquamarina CBS 119918.</title>
        <authorList>
            <consortium name="The Broad Institute Genomics Platform"/>
            <person name="Cuomo C."/>
            <person name="de Hoog S."/>
            <person name="Gorbushina A."/>
            <person name="Walker B."/>
            <person name="Young S.K."/>
            <person name="Zeng Q."/>
            <person name="Gargeya S."/>
            <person name="Fitzgerald M."/>
            <person name="Haas B."/>
            <person name="Abouelleil A."/>
            <person name="Allen A.W."/>
            <person name="Alvarado L."/>
            <person name="Arachchi H.M."/>
            <person name="Berlin A.M."/>
            <person name="Chapman S.B."/>
            <person name="Gainer-Dewar J."/>
            <person name="Goldberg J."/>
            <person name="Griggs A."/>
            <person name="Gujja S."/>
            <person name="Hansen M."/>
            <person name="Howarth C."/>
            <person name="Imamovic A."/>
            <person name="Ireland A."/>
            <person name="Larimer J."/>
            <person name="McCowan C."/>
            <person name="Murphy C."/>
            <person name="Pearson M."/>
            <person name="Poon T.W."/>
            <person name="Priest M."/>
            <person name="Roberts A."/>
            <person name="Saif S."/>
            <person name="Shea T."/>
            <person name="Sisk P."/>
            <person name="Sykes S."/>
            <person name="Wortman J."/>
            <person name="Nusbaum C."/>
            <person name="Birren B."/>
        </authorList>
    </citation>
    <scope>NUCLEOTIDE SEQUENCE [LARGE SCALE GENOMIC DNA]</scope>
    <source>
        <strain evidence="10 11">CBS 119918</strain>
    </source>
</reference>
<dbReference type="STRING" id="1182545.A0A072PBC7"/>
<dbReference type="VEuPathDB" id="FungiDB:A1O9_11267"/>
<dbReference type="PANTHER" id="PTHR11654">
    <property type="entry name" value="OLIGOPEPTIDE TRANSPORTER-RELATED"/>
    <property type="match status" value="1"/>
</dbReference>
<dbReference type="EMBL" id="AMGV01000016">
    <property type="protein sequence ID" value="KEF52850.1"/>
    <property type="molecule type" value="Genomic_DNA"/>
</dbReference>
<proteinExistence type="inferred from homology"/>
<keyword evidence="6 9" id="KW-0472">Membrane</keyword>
<dbReference type="Pfam" id="PF00854">
    <property type="entry name" value="PTR2"/>
    <property type="match status" value="1"/>
</dbReference>
<keyword evidence="11" id="KW-1185">Reference proteome</keyword>
<dbReference type="Proteomes" id="UP000027920">
    <property type="component" value="Unassembled WGS sequence"/>
</dbReference>
<feature type="transmembrane region" description="Helical" evidence="9">
    <location>
        <begin position="506"/>
        <end position="527"/>
    </location>
</feature>
<dbReference type="PROSITE" id="PS01023">
    <property type="entry name" value="PTR2_2"/>
    <property type="match status" value="1"/>
</dbReference>
<evidence type="ECO:0000256" key="4">
    <source>
        <dbReference type="ARBA" id="ARBA00022692"/>
    </source>
</evidence>
<protein>
    <submittedName>
        <fullName evidence="10">POT family proton-dependent oligopeptide transporter</fullName>
    </submittedName>
</protein>
<feature type="transmembrane region" description="Helical" evidence="9">
    <location>
        <begin position="257"/>
        <end position="275"/>
    </location>
</feature>
<feature type="transmembrane region" description="Helical" evidence="9">
    <location>
        <begin position="194"/>
        <end position="212"/>
    </location>
</feature>
<evidence type="ECO:0000256" key="9">
    <source>
        <dbReference type="SAM" id="Phobius"/>
    </source>
</evidence>
<feature type="transmembrane region" description="Helical" evidence="9">
    <location>
        <begin position="281"/>
        <end position="302"/>
    </location>
</feature>
<keyword evidence="5 9" id="KW-1133">Transmembrane helix</keyword>
<feature type="transmembrane region" description="Helical" evidence="9">
    <location>
        <begin position="423"/>
        <end position="441"/>
    </location>
</feature>
<dbReference type="GO" id="GO:0005886">
    <property type="term" value="C:plasma membrane"/>
    <property type="evidence" value="ECO:0007669"/>
    <property type="project" value="UniProtKB-ARBA"/>
</dbReference>
<keyword evidence="3 7" id="KW-0813">Transport</keyword>
<accession>A0A072PBC7</accession>
<dbReference type="AlphaFoldDB" id="A0A072PBC7"/>
<dbReference type="InterPro" id="IPR018456">
    <property type="entry name" value="PTR2_symporter_CS"/>
</dbReference>
<gene>
    <name evidence="10" type="ORF">A1O9_11267</name>
</gene>
<dbReference type="InterPro" id="IPR036259">
    <property type="entry name" value="MFS_trans_sf"/>
</dbReference>
<organism evidence="10 11">
    <name type="scientific">Exophiala aquamarina CBS 119918</name>
    <dbReference type="NCBI Taxonomy" id="1182545"/>
    <lineage>
        <taxon>Eukaryota</taxon>
        <taxon>Fungi</taxon>
        <taxon>Dikarya</taxon>
        <taxon>Ascomycota</taxon>
        <taxon>Pezizomycotina</taxon>
        <taxon>Eurotiomycetes</taxon>
        <taxon>Chaetothyriomycetidae</taxon>
        <taxon>Chaetothyriales</taxon>
        <taxon>Herpotrichiellaceae</taxon>
        <taxon>Exophiala</taxon>
    </lineage>
</organism>
<feature type="region of interest" description="Disordered" evidence="8">
    <location>
        <begin position="34"/>
        <end position="58"/>
    </location>
</feature>
<dbReference type="GO" id="GO:0071916">
    <property type="term" value="F:dipeptide transmembrane transporter activity"/>
    <property type="evidence" value="ECO:0007669"/>
    <property type="project" value="UniProtKB-ARBA"/>
</dbReference>
<comment type="similarity">
    <text evidence="2 7">Belongs to the major facilitator superfamily. Proton-dependent oligopeptide transporter (POT/PTR) (TC 2.A.17) family.</text>
</comment>
<evidence type="ECO:0000256" key="5">
    <source>
        <dbReference type="ARBA" id="ARBA00022989"/>
    </source>
</evidence>
<dbReference type="OrthoDB" id="8904098at2759"/>
<feature type="transmembrane region" description="Helical" evidence="9">
    <location>
        <begin position="564"/>
        <end position="586"/>
    </location>
</feature>